<dbReference type="SUPFAM" id="SSF47413">
    <property type="entry name" value="lambda repressor-like DNA-binding domains"/>
    <property type="match status" value="1"/>
</dbReference>
<gene>
    <name evidence="2" type="ORF">SAMN04488117_108122</name>
</gene>
<dbReference type="EMBL" id="FNBL01000008">
    <property type="protein sequence ID" value="SDF88675.1"/>
    <property type="molecule type" value="Genomic_DNA"/>
</dbReference>
<dbReference type="Proteomes" id="UP000182284">
    <property type="component" value="Unassembled WGS sequence"/>
</dbReference>
<dbReference type="GO" id="GO:0003677">
    <property type="term" value="F:DNA binding"/>
    <property type="evidence" value="ECO:0007669"/>
    <property type="project" value="InterPro"/>
</dbReference>
<name>A0A1G7PR19_9RHOB</name>
<dbReference type="CDD" id="cd00093">
    <property type="entry name" value="HTH_XRE"/>
    <property type="match status" value="1"/>
</dbReference>
<dbReference type="Pfam" id="PF13443">
    <property type="entry name" value="HTH_26"/>
    <property type="match status" value="1"/>
</dbReference>
<reference evidence="2 3" key="1">
    <citation type="submission" date="2016-10" db="EMBL/GenBank/DDBJ databases">
        <authorList>
            <person name="de Groot N.N."/>
        </authorList>
    </citation>
    <scope>NUCLEOTIDE SEQUENCE [LARGE SCALE GENOMIC DNA]</scope>
    <source>
        <strain evidence="2 3">DSM 27375</strain>
    </source>
</reference>
<sequence length="263" mass="29572">MKQDVSPAQLRRVFGENLTRLSEGATSVSQLCRDLGINRTQYNRYLKAEAFPRPDVLYRICQYFDVDARILLEPLDSIKSQAQKGAAVRELAGFLGGLSEVGISPAELPDGPYLHYRVSYFDACALSCHLFTLKRDEVGVMQISGFMSRVASERVGFGKAMSMRRYRGIVFRQMLGFSFISAMDRVPLMNLGGFEPNYLGNPRFLFGSAISTQDVRAPSPLLLERLEPSLAVMIRRRHDIGIHPRGGYPALVRGYFDKHAPMR</sequence>
<dbReference type="Gene3D" id="1.10.260.40">
    <property type="entry name" value="lambda repressor-like DNA-binding domains"/>
    <property type="match status" value="1"/>
</dbReference>
<dbReference type="SMART" id="SM00530">
    <property type="entry name" value="HTH_XRE"/>
    <property type="match status" value="1"/>
</dbReference>
<dbReference type="InterPro" id="IPR001387">
    <property type="entry name" value="Cro/C1-type_HTH"/>
</dbReference>
<evidence type="ECO:0000313" key="2">
    <source>
        <dbReference type="EMBL" id="SDF88675.1"/>
    </source>
</evidence>
<evidence type="ECO:0000313" key="3">
    <source>
        <dbReference type="Proteomes" id="UP000182284"/>
    </source>
</evidence>
<dbReference type="AlphaFoldDB" id="A0A1G7PR19"/>
<dbReference type="PROSITE" id="PS50943">
    <property type="entry name" value="HTH_CROC1"/>
    <property type="match status" value="1"/>
</dbReference>
<feature type="domain" description="HTH cro/C1-type" evidence="1">
    <location>
        <begin position="27"/>
        <end position="71"/>
    </location>
</feature>
<dbReference type="RefSeq" id="WP_143026823.1">
    <property type="nucleotide sequence ID" value="NZ_FNBL01000008.1"/>
</dbReference>
<accession>A0A1G7PR19</accession>
<dbReference type="OrthoDB" id="8902678at2"/>
<evidence type="ECO:0000259" key="1">
    <source>
        <dbReference type="PROSITE" id="PS50943"/>
    </source>
</evidence>
<dbReference type="InterPro" id="IPR010982">
    <property type="entry name" value="Lambda_DNA-bd_dom_sf"/>
</dbReference>
<protein>
    <submittedName>
        <fullName evidence="2">Helix-turn-helix domain-containing protein</fullName>
    </submittedName>
</protein>
<organism evidence="2 3">
    <name type="scientific">Celeribacter baekdonensis</name>
    <dbReference type="NCBI Taxonomy" id="875171"/>
    <lineage>
        <taxon>Bacteria</taxon>
        <taxon>Pseudomonadati</taxon>
        <taxon>Pseudomonadota</taxon>
        <taxon>Alphaproteobacteria</taxon>
        <taxon>Rhodobacterales</taxon>
        <taxon>Roseobacteraceae</taxon>
        <taxon>Celeribacter</taxon>
    </lineage>
</organism>
<proteinExistence type="predicted"/>